<name>A0A1H2W8M5_9FIRM</name>
<feature type="chain" id="PRO_5011644672" evidence="2">
    <location>
        <begin position="24"/>
        <end position="1030"/>
    </location>
</feature>
<sequence>MKRKLSLLLAVVMILSSFSFVFADEEVNVPAFLEKNGILKGDKSGNLMLDKALERRDAVVLLSRLLKAEEEAKNYEPAEDEIYPDNNDPYYAGFLGWATANGYFEGYPNGNFKPRESILVQEFALVLLRALEYGDTEWKSVMDKAKELGILEGVKEADANAAIVREDVATMIFNALGVKMKKEGKTLAEFLGIEMPAPKELKATVNDTENLKEIKVELSNAKLANEEKLLNTSNYRLEGNVIERAELKGNDLLLEVRDTLRSGKEYQLEIKNVDKAINGKYKFVARDNTIPSVEKVEVLGEYGIKVITSEPIEDVRGKNFLVDGKYIVMNVERYGRNLILTPYSGSFPSGAKTLTIEGLVDFAGYKSAKEDFDIEIVKDNEAPKVVDAILKGNKVEVVFDKDIYKPSVAEYYSKSDTGNISYELGRHTIYADSATKVDTNKVVYEFKDNEAPSRRDEVTIVDIENHSRVKMEKTTIALREVLDDIEPEIIKKEIVSKTFDSKTGTATIRLHFNKEVKGSFVNDKSEKTQEEEGFIVKDHFALYEDEVSKRTKLDGENDPKITSAKYYYNVKEKRYEKDVIDVVIEGLKIWDNKDNDIEYILEIEGFTDMSSSRNKMYRDYYSFEFTKSSDFIVKSVKVYEGTRTRDTEIEIEFNKKLDRSMAEDGTNYIFYTQGDKNDIKTRVLRKDVDDLNGEAILKSNGYVVLLEIPLDWDDLTVVNKYFGLKIENTLKTTSGQRLDASYYYEFESKELLKEGQTVAEKESEKQAKDAAENVVELINKLPKVEEITLANKDAVKEAETAYNNLSDEAKKFVSDEAKDKLDKAVEKIKELEGKDEAEKVKAINEAQTLEELWDALRAAGLENLRFGLIAEYDAALAGTEETLAEIQEVIDRVNSEADLEAAKEAAKDELDEYKDAADYTVNAADLATAIATGKAAIDAATTTEEVDTALADAKAAIDEIESDTEMVARVKKQVEELNLTWNTDADTTLNNVNAAIAGMDGVSAAKSDDDSKVIITIQFGSASDTIEITA</sequence>
<protein>
    <submittedName>
        <fullName evidence="4">S-layer homology domain-containing protein</fullName>
    </submittedName>
</protein>
<feature type="coiled-coil region" evidence="1">
    <location>
        <begin position="869"/>
        <end position="916"/>
    </location>
</feature>
<proteinExistence type="predicted"/>
<evidence type="ECO:0000313" key="4">
    <source>
        <dbReference type="EMBL" id="SDW76992.1"/>
    </source>
</evidence>
<evidence type="ECO:0000256" key="1">
    <source>
        <dbReference type="SAM" id="Coils"/>
    </source>
</evidence>
<keyword evidence="5" id="KW-1185">Reference proteome</keyword>
<feature type="signal peptide" evidence="2">
    <location>
        <begin position="1"/>
        <end position="23"/>
    </location>
</feature>
<organism evidence="4 5">
    <name type="scientific">Tepidimicrobium xylanilyticum</name>
    <dbReference type="NCBI Taxonomy" id="1123352"/>
    <lineage>
        <taxon>Bacteria</taxon>
        <taxon>Bacillati</taxon>
        <taxon>Bacillota</taxon>
        <taxon>Tissierellia</taxon>
        <taxon>Tissierellales</taxon>
        <taxon>Tepidimicrobiaceae</taxon>
        <taxon>Tepidimicrobium</taxon>
    </lineage>
</organism>
<evidence type="ECO:0000313" key="5">
    <source>
        <dbReference type="Proteomes" id="UP000198828"/>
    </source>
</evidence>
<dbReference type="AlphaFoldDB" id="A0A1H2W8M5"/>
<dbReference type="EMBL" id="FNNG01000004">
    <property type="protein sequence ID" value="SDW76992.1"/>
    <property type="molecule type" value="Genomic_DNA"/>
</dbReference>
<dbReference type="OrthoDB" id="1706086at2"/>
<evidence type="ECO:0000256" key="2">
    <source>
        <dbReference type="SAM" id="SignalP"/>
    </source>
</evidence>
<keyword evidence="2" id="KW-0732">Signal</keyword>
<keyword evidence="1" id="KW-0175">Coiled coil</keyword>
<dbReference type="PROSITE" id="PS51272">
    <property type="entry name" value="SLH"/>
    <property type="match status" value="1"/>
</dbReference>
<feature type="domain" description="SLH" evidence="3">
    <location>
        <begin position="78"/>
        <end position="141"/>
    </location>
</feature>
<dbReference type="RefSeq" id="WP_093751793.1">
    <property type="nucleotide sequence ID" value="NZ_FNNG01000004.1"/>
</dbReference>
<dbReference type="InterPro" id="IPR001119">
    <property type="entry name" value="SLH_dom"/>
</dbReference>
<dbReference type="Proteomes" id="UP000198828">
    <property type="component" value="Unassembled WGS sequence"/>
</dbReference>
<dbReference type="Pfam" id="PF00395">
    <property type="entry name" value="SLH"/>
    <property type="match status" value="1"/>
</dbReference>
<accession>A0A1H2W8M5</accession>
<reference evidence="4 5" key="1">
    <citation type="submission" date="2016-10" db="EMBL/GenBank/DDBJ databases">
        <authorList>
            <person name="de Groot N.N."/>
        </authorList>
    </citation>
    <scope>NUCLEOTIDE SEQUENCE [LARGE SCALE GENOMIC DNA]</scope>
    <source>
        <strain evidence="4 5">DSM 23310</strain>
    </source>
</reference>
<feature type="coiled-coil region" evidence="1">
    <location>
        <begin position="760"/>
        <end position="834"/>
    </location>
</feature>
<evidence type="ECO:0000259" key="3">
    <source>
        <dbReference type="PROSITE" id="PS51272"/>
    </source>
</evidence>
<gene>
    <name evidence="4" type="ORF">SAMN05660923_01194</name>
</gene>